<gene>
    <name evidence="1" type="ORF">NCTC1935_00097</name>
</gene>
<evidence type="ECO:0000313" key="1">
    <source>
        <dbReference type="EMBL" id="VFA81072.1"/>
    </source>
</evidence>
<dbReference type="EMBL" id="CAACYE010000003">
    <property type="protein sequence ID" value="VFA81072.1"/>
    <property type="molecule type" value="Genomic_DNA"/>
</dbReference>
<dbReference type="RefSeq" id="WP_137355089.1">
    <property type="nucleotide sequence ID" value="NZ_CAACYE020000005.1"/>
</dbReference>
<proteinExistence type="predicted"/>
<sequence>MTNTLSDLDQINAELMGQGARNPFGRDIEIGTQVSGEIVAVVRRHRHNSQGQPLFWVNRRPMVAQAGDPVIDSQLILETDERADANDEGLRAVTLDRDVQRAISAGVRRARAGGLAIGGRLDGLLYVGPAEPGPGRVYDLRAYLPPTD</sequence>
<reference evidence="1" key="1">
    <citation type="submission" date="2019-02" db="EMBL/GenBank/DDBJ databases">
        <authorList>
            <consortium name="Pathogen Informatics"/>
        </authorList>
    </citation>
    <scope>NUCLEOTIDE SEQUENCE</scope>
    <source>
        <strain evidence="1">3012STDY6733949</strain>
    </source>
</reference>
<name>A0A449HDN7_NOCFR</name>
<accession>A0A449HDN7</accession>
<organism evidence="1">
    <name type="scientific">Nocardia farcinica</name>
    <dbReference type="NCBI Taxonomy" id="37329"/>
    <lineage>
        <taxon>Bacteria</taxon>
        <taxon>Bacillati</taxon>
        <taxon>Actinomycetota</taxon>
        <taxon>Actinomycetes</taxon>
        <taxon>Mycobacteriales</taxon>
        <taxon>Nocardiaceae</taxon>
        <taxon>Nocardia</taxon>
    </lineage>
</organism>
<protein>
    <submittedName>
        <fullName evidence="1">Uncharacterized protein</fullName>
    </submittedName>
</protein>
<dbReference type="AlphaFoldDB" id="A0A449HDN7"/>